<dbReference type="InterPro" id="IPR052698">
    <property type="entry name" value="MoCofactor_Util/Proc"/>
</dbReference>
<evidence type="ECO:0000259" key="1">
    <source>
        <dbReference type="Pfam" id="PF02625"/>
    </source>
</evidence>
<keyword evidence="4" id="KW-1185">Reference proteome</keyword>
<evidence type="ECO:0000259" key="2">
    <source>
        <dbReference type="Pfam" id="PF13478"/>
    </source>
</evidence>
<dbReference type="Proteomes" id="UP001139095">
    <property type="component" value="Unassembled WGS sequence"/>
</dbReference>
<gene>
    <name evidence="3" type="primary">xdhC</name>
    <name evidence="3" type="ORF">LG368_02065</name>
</gene>
<name>A0A9X1IKR0_9GAMM</name>
<dbReference type="PANTHER" id="PTHR30388:SF6">
    <property type="entry name" value="XANTHINE DEHYDROGENASE SUBUNIT A-RELATED"/>
    <property type="match status" value="1"/>
</dbReference>
<dbReference type="AlphaFoldDB" id="A0A9X1IKR0"/>
<dbReference type="NCBIfam" id="TIGR02964">
    <property type="entry name" value="xanthine_xdhC"/>
    <property type="match status" value="1"/>
</dbReference>
<proteinExistence type="predicted"/>
<dbReference type="InterPro" id="IPR027051">
    <property type="entry name" value="XdhC_Rossmann_dom"/>
</dbReference>
<dbReference type="EMBL" id="JAJATW010000002">
    <property type="protein sequence ID" value="MCB5160682.1"/>
    <property type="molecule type" value="Genomic_DNA"/>
</dbReference>
<dbReference type="InterPro" id="IPR003777">
    <property type="entry name" value="XdhC_CoxI"/>
</dbReference>
<accession>A0A9X1IKR0</accession>
<dbReference type="PANTHER" id="PTHR30388">
    <property type="entry name" value="ALDEHYDE OXIDOREDUCTASE MOLYBDENUM COFACTOR ASSEMBLY PROTEIN"/>
    <property type="match status" value="1"/>
</dbReference>
<protein>
    <submittedName>
        <fullName evidence="3">Xanthine dehydrogenase accessory protein XdhC</fullName>
    </submittedName>
</protein>
<dbReference type="InterPro" id="IPR014308">
    <property type="entry name" value="Xanthine_DH_XdhC"/>
</dbReference>
<feature type="domain" description="XdhC Rossmann" evidence="2">
    <location>
        <begin position="112"/>
        <end position="258"/>
    </location>
</feature>
<feature type="domain" description="XdhC- CoxI" evidence="1">
    <location>
        <begin position="16"/>
        <end position="73"/>
    </location>
</feature>
<dbReference type="RefSeq" id="WP_226753067.1">
    <property type="nucleotide sequence ID" value="NZ_JAJATW010000002.1"/>
</dbReference>
<dbReference type="Pfam" id="PF02625">
    <property type="entry name" value="XdhC_CoxI"/>
    <property type="match status" value="1"/>
</dbReference>
<reference evidence="3" key="1">
    <citation type="submission" date="2021-10" db="EMBL/GenBank/DDBJ databases">
        <title>Marinomonas pontica sp. nov., isolated from the Black Sea.</title>
        <authorList>
            <person name="Zhao L.-H."/>
            <person name="Xue J.-H."/>
        </authorList>
    </citation>
    <scope>NUCLEOTIDE SEQUENCE</scope>
    <source>
        <strain evidence="3">E8</strain>
    </source>
</reference>
<organism evidence="3 4">
    <name type="scientific">Marinomonas algarum</name>
    <dbReference type="NCBI Taxonomy" id="2883105"/>
    <lineage>
        <taxon>Bacteria</taxon>
        <taxon>Pseudomonadati</taxon>
        <taxon>Pseudomonadota</taxon>
        <taxon>Gammaproteobacteria</taxon>
        <taxon>Oceanospirillales</taxon>
        <taxon>Oceanospirillaceae</taxon>
        <taxon>Marinomonas</taxon>
    </lineage>
</organism>
<dbReference type="Gene3D" id="3.40.50.720">
    <property type="entry name" value="NAD(P)-binding Rossmann-like Domain"/>
    <property type="match status" value="1"/>
</dbReference>
<dbReference type="Pfam" id="PF13478">
    <property type="entry name" value="XdhC_C"/>
    <property type="match status" value="1"/>
</dbReference>
<sequence>MMSSMNWITALADVEKAGQAWVMATVIGAQGSSPRDAASKMIITESHTFDTIGGGQLEFAVCQKGRAMLNAGNKNAAYQLENFPLAAKTNQCCGGTVTILMEYFPEPAAKITLFGMGHVASTLIQVLGNMKAKITWVDSRVNLVHQQRENEVLPSNVTLACYESMLEHIDIMLPNEIALIMTHDHSLDYQLTEALLDRKDCRFIGLIGSKTKALRFKRRLVSASFSQAEIDSVHCPVGISEVEGKQPFEIAISIAAQIIQLTQADTTTAKKKTSGLTWKEVNQVFSDA</sequence>
<evidence type="ECO:0000313" key="4">
    <source>
        <dbReference type="Proteomes" id="UP001139095"/>
    </source>
</evidence>
<evidence type="ECO:0000313" key="3">
    <source>
        <dbReference type="EMBL" id="MCB5160682.1"/>
    </source>
</evidence>
<comment type="caution">
    <text evidence="3">The sequence shown here is derived from an EMBL/GenBank/DDBJ whole genome shotgun (WGS) entry which is preliminary data.</text>
</comment>